<feature type="compositionally biased region" description="Low complexity" evidence="1">
    <location>
        <begin position="456"/>
        <end position="471"/>
    </location>
</feature>
<dbReference type="EMBL" id="MBFR01000032">
    <property type="protein sequence ID" value="PVU96437.1"/>
    <property type="molecule type" value="Genomic_DNA"/>
</dbReference>
<feature type="compositionally biased region" description="Polar residues" evidence="1">
    <location>
        <begin position="414"/>
        <end position="424"/>
    </location>
</feature>
<feature type="compositionally biased region" description="Low complexity" evidence="1">
    <location>
        <begin position="515"/>
        <end position="527"/>
    </location>
</feature>
<sequence length="602" mass="68074">MLSKDKTPAAVYYKANTPYYHDKFSSRPELPQLFSKVSSPNHHSPKSEILNIVDRFSEEPKLLETILDAKSEENKTLAQREIRRTEEIKLDQRRTELEILKQIEYLNTLPGAREMFEKSDCLKKIYHNNIKKDSIYSNNELNSRNSSKYLNIGLHQSNHLEKYSMDRVVSATIPSQNSAEFRPITKSPSNSNVTADGMASPVYSRFELCDSPSYQKYRTSYSVDRNSIKSSGASAYHDYYNQPHPSGHPNQNSREQVSDHRNINDNHFRHSISAFKEGKSSFFSNQSMTANDPHYFDHSQNDNEYAYFHNKRKISLDTSYLPEDIETYAPATYLKQKSSFNPKIGSQNNTQRISRATNGLAVNTGLGALRKAHNTSNNLDDIDPMSAPVDFRPLKKKIVLREDVIQAIRKKVQNNEAQKKTISPTAESTEEKDKTTTKNIPTKATKPKKETKLKAKPCTSLSTSKALTSKSDQSNQQLPINDKEKITSRLSTASLSNISTFKKSSPVKRNKENSANHSSKSSSPLSKVDNLVTVTRKELSSASLSSDSVHVEDDEMYKNELSSSSIEDEHSQLDIAERGFPNSNTLPPISMARSSYQRNESS</sequence>
<dbReference type="AlphaFoldDB" id="A0A2T9YVS3"/>
<comment type="caution">
    <text evidence="2">The sequence shown here is derived from an EMBL/GenBank/DDBJ whole genome shotgun (WGS) entry which is preliminary data.</text>
</comment>
<feature type="region of interest" description="Disordered" evidence="1">
    <location>
        <begin position="235"/>
        <end position="258"/>
    </location>
</feature>
<feature type="region of interest" description="Disordered" evidence="1">
    <location>
        <begin position="500"/>
        <end position="529"/>
    </location>
</feature>
<accession>A0A2T9YVS3</accession>
<feature type="compositionally biased region" description="Polar residues" evidence="1">
    <location>
        <begin position="581"/>
        <end position="602"/>
    </location>
</feature>
<gene>
    <name evidence="2" type="ORF">BB561_001184</name>
</gene>
<reference evidence="2 3" key="1">
    <citation type="journal article" date="2018" name="MBio">
        <title>Comparative Genomics Reveals the Core Gene Toolbox for the Fungus-Insect Symbiosis.</title>
        <authorList>
            <person name="Wang Y."/>
            <person name="Stata M."/>
            <person name="Wang W."/>
            <person name="Stajich J.E."/>
            <person name="White M.M."/>
            <person name="Moncalvo J.M."/>
        </authorList>
    </citation>
    <scope>NUCLEOTIDE SEQUENCE [LARGE SCALE GENOMIC DNA]</scope>
    <source>
        <strain evidence="2 3">SWE-8-4</strain>
    </source>
</reference>
<dbReference type="Proteomes" id="UP000245383">
    <property type="component" value="Unassembled WGS sequence"/>
</dbReference>
<evidence type="ECO:0000313" key="3">
    <source>
        <dbReference type="Proteomes" id="UP000245383"/>
    </source>
</evidence>
<name>A0A2T9YVS3_9FUNG</name>
<keyword evidence="3" id="KW-1185">Reference proteome</keyword>
<protein>
    <submittedName>
        <fullName evidence="2">Uncharacterized protein</fullName>
    </submittedName>
</protein>
<organism evidence="2 3">
    <name type="scientific">Smittium simulii</name>
    <dbReference type="NCBI Taxonomy" id="133385"/>
    <lineage>
        <taxon>Eukaryota</taxon>
        <taxon>Fungi</taxon>
        <taxon>Fungi incertae sedis</taxon>
        <taxon>Zoopagomycota</taxon>
        <taxon>Kickxellomycotina</taxon>
        <taxon>Harpellomycetes</taxon>
        <taxon>Harpellales</taxon>
        <taxon>Legeriomycetaceae</taxon>
        <taxon>Smittium</taxon>
    </lineage>
</organism>
<dbReference type="OrthoDB" id="5599593at2759"/>
<proteinExistence type="predicted"/>
<evidence type="ECO:0000313" key="2">
    <source>
        <dbReference type="EMBL" id="PVU96437.1"/>
    </source>
</evidence>
<evidence type="ECO:0000256" key="1">
    <source>
        <dbReference type="SAM" id="MobiDB-lite"/>
    </source>
</evidence>
<feature type="region of interest" description="Disordered" evidence="1">
    <location>
        <begin position="576"/>
        <end position="602"/>
    </location>
</feature>
<feature type="region of interest" description="Disordered" evidence="1">
    <location>
        <begin position="414"/>
        <end position="486"/>
    </location>
</feature>